<name>A0A2T7F6J7_9POAL</name>
<evidence type="ECO:0000256" key="1">
    <source>
        <dbReference type="SAM" id="Phobius"/>
    </source>
</evidence>
<keyword evidence="3" id="KW-1185">Reference proteome</keyword>
<reference evidence="2 3" key="1">
    <citation type="submission" date="2018-04" db="EMBL/GenBank/DDBJ databases">
        <title>WGS assembly of Panicum hallii var. hallii HAL2.</title>
        <authorList>
            <person name="Lovell J."/>
            <person name="Jenkins J."/>
            <person name="Lowry D."/>
            <person name="Mamidi S."/>
            <person name="Sreedasyam A."/>
            <person name="Weng X."/>
            <person name="Barry K."/>
            <person name="Bonette J."/>
            <person name="Campitelli B."/>
            <person name="Daum C."/>
            <person name="Gordon S."/>
            <person name="Gould B."/>
            <person name="Lipzen A."/>
            <person name="MacQueen A."/>
            <person name="Palacio-Mejia J."/>
            <person name="Plott C."/>
            <person name="Shakirov E."/>
            <person name="Shu S."/>
            <person name="Yoshinaga Y."/>
            <person name="Zane M."/>
            <person name="Rokhsar D."/>
            <person name="Grimwood J."/>
            <person name="Schmutz J."/>
            <person name="Juenger T."/>
        </authorList>
    </citation>
    <scope>NUCLEOTIDE SEQUENCE [LARGE SCALE GENOMIC DNA]</scope>
    <source>
        <strain evidence="3">cv. HAL2</strain>
    </source>
</reference>
<protein>
    <submittedName>
        <fullName evidence="2">Uncharacterized protein</fullName>
    </submittedName>
</protein>
<dbReference type="Gramene" id="PUZ75701">
    <property type="protein sequence ID" value="PUZ75701"/>
    <property type="gene ID" value="GQ55_1G224400"/>
</dbReference>
<keyword evidence="1" id="KW-1133">Transmembrane helix</keyword>
<sequence>MQFLCTLPFVKISTGHAANQNDVAFVHLWTFDCHVILWILYPILPSALLVFRT</sequence>
<feature type="transmembrane region" description="Helical" evidence="1">
    <location>
        <begin position="27"/>
        <end position="51"/>
    </location>
</feature>
<organism evidence="2 3">
    <name type="scientific">Panicum hallii var. hallii</name>
    <dbReference type="NCBI Taxonomy" id="1504633"/>
    <lineage>
        <taxon>Eukaryota</taxon>
        <taxon>Viridiplantae</taxon>
        <taxon>Streptophyta</taxon>
        <taxon>Embryophyta</taxon>
        <taxon>Tracheophyta</taxon>
        <taxon>Spermatophyta</taxon>
        <taxon>Magnoliopsida</taxon>
        <taxon>Liliopsida</taxon>
        <taxon>Poales</taxon>
        <taxon>Poaceae</taxon>
        <taxon>PACMAD clade</taxon>
        <taxon>Panicoideae</taxon>
        <taxon>Panicodae</taxon>
        <taxon>Paniceae</taxon>
        <taxon>Panicinae</taxon>
        <taxon>Panicum</taxon>
        <taxon>Panicum sect. Panicum</taxon>
    </lineage>
</organism>
<dbReference type="OrthoDB" id="10386185at2759"/>
<evidence type="ECO:0000313" key="2">
    <source>
        <dbReference type="EMBL" id="PUZ75701.1"/>
    </source>
</evidence>
<keyword evidence="1" id="KW-0472">Membrane</keyword>
<proteinExistence type="predicted"/>
<keyword evidence="1" id="KW-0812">Transmembrane</keyword>
<dbReference type="Proteomes" id="UP000244336">
    <property type="component" value="Chromosome 1"/>
</dbReference>
<gene>
    <name evidence="2" type="ORF">GQ55_1G224400</name>
</gene>
<dbReference type="AlphaFoldDB" id="A0A2T7F6J7"/>
<evidence type="ECO:0000313" key="3">
    <source>
        <dbReference type="Proteomes" id="UP000244336"/>
    </source>
</evidence>
<accession>A0A2T7F6J7</accession>
<dbReference type="EMBL" id="CM009749">
    <property type="protein sequence ID" value="PUZ75701.1"/>
    <property type="molecule type" value="Genomic_DNA"/>
</dbReference>